<feature type="signal peptide" evidence="1">
    <location>
        <begin position="1"/>
        <end position="17"/>
    </location>
</feature>
<dbReference type="PANTHER" id="PTHR47027:SF20">
    <property type="entry name" value="REVERSE TRANSCRIPTASE-LIKE PROTEIN WITH RNA-DIRECTED DNA POLYMERASE DOMAIN"/>
    <property type="match status" value="1"/>
</dbReference>
<evidence type="ECO:0000313" key="2">
    <source>
        <dbReference type="EMBL" id="KAK6758640.1"/>
    </source>
</evidence>
<accession>A0ABR1E8L3</accession>
<gene>
    <name evidence="2" type="primary">Necator_chrV.g20874</name>
    <name evidence="2" type="ORF">RB195_016081</name>
</gene>
<proteinExistence type="predicted"/>
<feature type="chain" id="PRO_5047128080" description="Reverse transcriptase domain-containing protein" evidence="1">
    <location>
        <begin position="18"/>
        <end position="132"/>
    </location>
</feature>
<keyword evidence="3" id="KW-1185">Reference proteome</keyword>
<name>A0ABR1E8L3_NECAM</name>
<evidence type="ECO:0008006" key="4">
    <source>
        <dbReference type="Google" id="ProtNLM"/>
    </source>
</evidence>
<evidence type="ECO:0000256" key="1">
    <source>
        <dbReference type="SAM" id="SignalP"/>
    </source>
</evidence>
<protein>
    <recommendedName>
        <fullName evidence="4">Reverse transcriptase domain-containing protein</fullName>
    </recommendedName>
</protein>
<sequence>MATSWLGILDMFALILSQEAAPRVPSGCLLTDLEYADDVVIFAESTTKFQHVVNLVSGFAAAYGLPLRTDRCKQLCISSRPQEGIRVEGQPIELVDEFCYLGCMLKNNGIHKKDIQQICAKAVFAFTHFTSH</sequence>
<reference evidence="2 3" key="1">
    <citation type="submission" date="2023-08" db="EMBL/GenBank/DDBJ databases">
        <title>A Necator americanus chromosomal reference genome.</title>
        <authorList>
            <person name="Ilik V."/>
            <person name="Petrzelkova K.J."/>
            <person name="Pardy F."/>
            <person name="Fuh T."/>
            <person name="Niatou-Singa F.S."/>
            <person name="Gouil Q."/>
            <person name="Baker L."/>
            <person name="Ritchie M.E."/>
            <person name="Jex A.R."/>
            <person name="Gazzola D."/>
            <person name="Li H."/>
            <person name="Toshio Fujiwara R."/>
            <person name="Zhan B."/>
            <person name="Aroian R.V."/>
            <person name="Pafco B."/>
            <person name="Schwarz E.M."/>
        </authorList>
    </citation>
    <scope>NUCLEOTIDE SEQUENCE [LARGE SCALE GENOMIC DNA]</scope>
    <source>
        <strain evidence="2 3">Aroian</strain>
        <tissue evidence="2">Whole animal</tissue>
    </source>
</reference>
<dbReference type="PANTHER" id="PTHR47027">
    <property type="entry name" value="REVERSE TRANSCRIPTASE DOMAIN-CONTAINING PROTEIN"/>
    <property type="match status" value="1"/>
</dbReference>
<dbReference type="EMBL" id="JAVFWL010000005">
    <property type="protein sequence ID" value="KAK6758640.1"/>
    <property type="molecule type" value="Genomic_DNA"/>
</dbReference>
<organism evidence="2 3">
    <name type="scientific">Necator americanus</name>
    <name type="common">Human hookworm</name>
    <dbReference type="NCBI Taxonomy" id="51031"/>
    <lineage>
        <taxon>Eukaryota</taxon>
        <taxon>Metazoa</taxon>
        <taxon>Ecdysozoa</taxon>
        <taxon>Nematoda</taxon>
        <taxon>Chromadorea</taxon>
        <taxon>Rhabditida</taxon>
        <taxon>Rhabditina</taxon>
        <taxon>Rhabditomorpha</taxon>
        <taxon>Strongyloidea</taxon>
        <taxon>Ancylostomatidae</taxon>
        <taxon>Bunostominae</taxon>
        <taxon>Necator</taxon>
    </lineage>
</organism>
<dbReference type="Proteomes" id="UP001303046">
    <property type="component" value="Unassembled WGS sequence"/>
</dbReference>
<comment type="caution">
    <text evidence="2">The sequence shown here is derived from an EMBL/GenBank/DDBJ whole genome shotgun (WGS) entry which is preliminary data.</text>
</comment>
<evidence type="ECO:0000313" key="3">
    <source>
        <dbReference type="Proteomes" id="UP001303046"/>
    </source>
</evidence>
<keyword evidence="1" id="KW-0732">Signal</keyword>